<sequence length="215" mass="24169">MYSLLTLSRHHKLNVTWSLSQLYIGSKVSPLCDIIMPLEQWYDRCVVALPEITEEAEERLFPQVVPLDNNEAMLTYQTAGEDQVWRLLALNDDHTVTQKPLIVPKVLGLAERPTIARVGNYVIACGVSTGDFQASGLPEELFFGRYSIEAQAWDETIPAPSINLQPMKRPSLCAIGDTGPSRFLLAGGVYSGRVAWSYVHRHRWFPSVNERVLDV</sequence>
<accession>A0A9K3CPR5</accession>
<proteinExistence type="predicted"/>
<reference evidence="1 2" key="1">
    <citation type="journal article" date="2018" name="PLoS ONE">
        <title>The draft genome of Kipferlia bialata reveals reductive genome evolution in fornicate parasites.</title>
        <authorList>
            <person name="Tanifuji G."/>
            <person name="Takabayashi S."/>
            <person name="Kume K."/>
            <person name="Takagi M."/>
            <person name="Nakayama T."/>
            <person name="Kamikawa R."/>
            <person name="Inagaki Y."/>
            <person name="Hashimoto T."/>
        </authorList>
    </citation>
    <scope>NUCLEOTIDE SEQUENCE [LARGE SCALE GENOMIC DNA]</scope>
    <source>
        <strain evidence="1">NY0173</strain>
    </source>
</reference>
<comment type="caution">
    <text evidence="1">The sequence shown here is derived from an EMBL/GenBank/DDBJ whole genome shotgun (WGS) entry which is preliminary data.</text>
</comment>
<protein>
    <submittedName>
        <fullName evidence="1">Uncharacterized protein</fullName>
    </submittedName>
</protein>
<gene>
    <name evidence="1" type="ORF">KIPB_002154</name>
</gene>
<evidence type="ECO:0000313" key="2">
    <source>
        <dbReference type="Proteomes" id="UP000265618"/>
    </source>
</evidence>
<dbReference type="EMBL" id="BDIP01000339">
    <property type="protein sequence ID" value="GIQ81228.1"/>
    <property type="molecule type" value="Genomic_DNA"/>
</dbReference>
<dbReference type="AlphaFoldDB" id="A0A9K3CPR5"/>
<evidence type="ECO:0000313" key="1">
    <source>
        <dbReference type="EMBL" id="GIQ81228.1"/>
    </source>
</evidence>
<dbReference type="Proteomes" id="UP000265618">
    <property type="component" value="Unassembled WGS sequence"/>
</dbReference>
<name>A0A9K3CPR5_9EUKA</name>
<organism evidence="1 2">
    <name type="scientific">Kipferlia bialata</name>
    <dbReference type="NCBI Taxonomy" id="797122"/>
    <lineage>
        <taxon>Eukaryota</taxon>
        <taxon>Metamonada</taxon>
        <taxon>Carpediemonas-like organisms</taxon>
        <taxon>Kipferlia</taxon>
    </lineage>
</organism>
<keyword evidence="2" id="KW-1185">Reference proteome</keyword>